<dbReference type="InterPro" id="IPR016084">
    <property type="entry name" value="Haem_Oase-like_multi-hlx"/>
</dbReference>
<dbReference type="EMBL" id="DMAI01000054">
    <property type="protein sequence ID" value="HAE46428.1"/>
    <property type="molecule type" value="Genomic_DNA"/>
</dbReference>
<name>A0A3B9IFF4_9PROT</name>
<dbReference type="Pfam" id="PF14518">
    <property type="entry name" value="Haem_oxygenas_2"/>
    <property type="match status" value="1"/>
</dbReference>
<evidence type="ECO:0000313" key="2">
    <source>
        <dbReference type="Proteomes" id="UP000257706"/>
    </source>
</evidence>
<reference evidence="1 2" key="1">
    <citation type="journal article" date="2018" name="Nat. Biotechnol.">
        <title>A standardized bacterial taxonomy based on genome phylogeny substantially revises the tree of life.</title>
        <authorList>
            <person name="Parks D.H."/>
            <person name="Chuvochina M."/>
            <person name="Waite D.W."/>
            <person name="Rinke C."/>
            <person name="Skarshewski A."/>
            <person name="Chaumeil P.A."/>
            <person name="Hugenholtz P."/>
        </authorList>
    </citation>
    <scope>NUCLEOTIDE SEQUENCE [LARGE SCALE GENOMIC DNA]</scope>
    <source>
        <strain evidence="1">UBA8739</strain>
    </source>
</reference>
<organism evidence="1 2">
    <name type="scientific">Tistrella mobilis</name>
    <dbReference type="NCBI Taxonomy" id="171437"/>
    <lineage>
        <taxon>Bacteria</taxon>
        <taxon>Pseudomonadati</taxon>
        <taxon>Pseudomonadota</taxon>
        <taxon>Alphaproteobacteria</taxon>
        <taxon>Geminicoccales</taxon>
        <taxon>Geminicoccaceae</taxon>
        <taxon>Tistrella</taxon>
    </lineage>
</organism>
<dbReference type="Proteomes" id="UP000257706">
    <property type="component" value="Unassembled WGS sequence"/>
</dbReference>
<dbReference type="Gene3D" id="1.20.910.10">
    <property type="entry name" value="Heme oxygenase-like"/>
    <property type="match status" value="1"/>
</dbReference>
<dbReference type="SMART" id="SM01236">
    <property type="entry name" value="Haem_oxygenase_2"/>
    <property type="match status" value="1"/>
</dbReference>
<proteinExistence type="predicted"/>
<comment type="caution">
    <text evidence="1">The sequence shown here is derived from an EMBL/GenBank/DDBJ whole genome shotgun (WGS) entry which is preliminary data.</text>
</comment>
<dbReference type="RefSeq" id="WP_296716335.1">
    <property type="nucleotide sequence ID" value="NZ_CP121061.1"/>
</dbReference>
<protein>
    <recommendedName>
        <fullName evidence="3">Iron-containing redox enzyme family protein</fullName>
    </recommendedName>
</protein>
<evidence type="ECO:0000313" key="1">
    <source>
        <dbReference type="EMBL" id="HAE46428.1"/>
    </source>
</evidence>
<evidence type="ECO:0008006" key="3">
    <source>
        <dbReference type="Google" id="ProtNLM"/>
    </source>
</evidence>
<gene>
    <name evidence="1" type="ORF">DCK97_03315</name>
</gene>
<sequence>MHIANRLDTQRRLNAFYLREMAPAHRAHEVPVHPAEFRRIHEIEAMWNAYEESRIDLSDLPADAEGFAAWYFEVHKRHCREVAPFFDYIAEAAPAEAMAFYICLEEEVDGRFDDVVALAQLGLGGDMKLALAENFWDEMGNGRLEDMHTVMFCRSSAYMRDILDRAGIDVRDQVPASALKNGNLLLMYALRRRHAGRLLGALTILEHTAPWRFSRTVRGMRRLGMPEDVIHYHDLHIAIDAGHGRDLIRRVVLPLLADHPGLIREVAIGCLIRYRVAVDYYDGIARTLSQTGFAVPWRAGEPAPAAGAFDDQAFRREFPEAGLMEAS</sequence>
<dbReference type="SUPFAM" id="SSF48613">
    <property type="entry name" value="Heme oxygenase-like"/>
    <property type="match status" value="1"/>
</dbReference>
<dbReference type="AlphaFoldDB" id="A0A3B9IFF4"/>
<accession>A0A3B9IFF4</accession>